<dbReference type="EMBL" id="JANVFS010000055">
    <property type="protein sequence ID" value="KAJ4464920.1"/>
    <property type="molecule type" value="Genomic_DNA"/>
</dbReference>
<reference evidence="2" key="1">
    <citation type="submission" date="2022-08" db="EMBL/GenBank/DDBJ databases">
        <authorList>
            <consortium name="DOE Joint Genome Institute"/>
            <person name="Min B."/>
            <person name="Riley R."/>
            <person name="Sierra-Patev S."/>
            <person name="Naranjo-Ortiz M."/>
            <person name="Looney B."/>
            <person name="Konkel Z."/>
            <person name="Slot J.C."/>
            <person name="Sakamoto Y."/>
            <person name="Steenwyk J.L."/>
            <person name="Rokas A."/>
            <person name="Carro J."/>
            <person name="Camarero S."/>
            <person name="Ferreira P."/>
            <person name="Molpeceres G."/>
            <person name="Ruiz-Duenas F.J."/>
            <person name="Serrano A."/>
            <person name="Henrissat B."/>
            <person name="Drula E."/>
            <person name="Hughes K.W."/>
            <person name="Mata J.L."/>
            <person name="Ishikawa N.K."/>
            <person name="Vargas-Isla R."/>
            <person name="Ushijima S."/>
            <person name="Smith C.A."/>
            <person name="Ahrendt S."/>
            <person name="Andreopoulos W."/>
            <person name="He G."/>
            <person name="Labutti K."/>
            <person name="Lipzen A."/>
            <person name="Ng V."/>
            <person name="Sandor L."/>
            <person name="Barry K."/>
            <person name="Martinez A.T."/>
            <person name="Xiao Y."/>
            <person name="Gibbons J.G."/>
            <person name="Terashima K."/>
            <person name="Hibbett D.S."/>
            <person name="Grigoriev I.V."/>
        </authorList>
    </citation>
    <scope>NUCLEOTIDE SEQUENCE</scope>
    <source>
        <strain evidence="2">Sp2 HRB7682 ss15</strain>
    </source>
</reference>
<sequence length="1789" mass="199098">MSGPSTPKPSISNITTHAITISQAQNCPHSHPSNQTNLLPPNTAPTPGVRLGTIAAIVSRLATGLGEGKRVSPAQLWKAGFHSLNIKCKWGICTSLCTCGFDWLDEPCGIEVQCIEEVEDEDALTTHVTIENCLDEIKESLAYITIAQPTLTQPTSGAPLDSGATDHFFHHQEAYGVAIFCTINMYEFLDFSVQIWYKILYLSGRSHLHRSPSPNQRETKWREGGYASKFGCPVGTCHFGRALPTPRGTVTLAESYCLTLNPPFEVKVVCANRCYYGTTLDIERISFKFLPPLASSHSDTYNNMDLTGFLEVPRAGQKRTYSWDPSEPLDSDEGKEHFVKRFRPTLASRRLRRRMPPVRTVEETQDYDFTFTYDVPPTLHLSLPFSTTNAHDTSSENLSAITPQTRAPIDLPCVPSVSGTPPDMEVSVRLVEQDQEMGSDISNEPRSTFSDGLSDTYDNTSYIVESYDEGKLADSHSRPVDHEMVVEEVRVECAMVEEDVDHLLAPSRLPELLDLSSYYQSMGLEYDTSPIPSESVDNHVLTASSQWRGSSSDPSSHESTLGDAIASFQFDLVHQGDERTQPEEVPLEFVHKHDSTASSPLHESSLDLSSQEYTPAAIASPQSDIASPQSDIASPQSDIASPQSDPPLKGIDWTHCDSAKGKEVDRGIRTGEIESASQNPTEYETIVAEGQVKRSAAAAQHIIELSRAKGDSVFSDEACLPLDPFFKPPEVTTLDKQDVYIPSTDHSFVQIELEGESEVSVSQLYEPSTFHHSSNFCSSGQYDATAPILPSFDKVTSDSPLKEDSQSSHESSLDASNSVHALSDTIIFPPYEGYPRAQSGTFGGQEEETTVEVGTSRNFADQEDTISTRDTQLTNSHLLDDLSSNDPLMPATALSRDLYPESVNDLGSDELVHSYDYLDVHPRDMEDVRSATNPLILFDSFETNDSCFSEAVNESYAQGFSAPIASSLDDPPVYPALANPNSYEASQTAFAAGDPVNDVAMNYHAQFSSNRHLPFETTYGYISPTRTNSLNDMQSEEQFYPAPTTPTPRWPSRASVTIEEVLDADIYASHSNGLGLNEPILRPATPFDNPSHGSCTTSEPHNAEHLHHLESLNRNDADVLIADVNAHDDEDGAPQHFQTSYEGVRESSLHMDRNADPPTHIRDNVHMNPSNEMRLDEQFHPAPSSPTTCRPSRMSATIEEVLDADIHAGHFNHLGLNEPILRPATPFVNLAHDPCATGKPHPQNAKHLHSPGSFHRNDADMPLADLNAHTDEDGAHHHFQTGHKNVQEPSPLMERNADPSTSIMDNNPYAHNHLHHAEIFGNNGAEDELYGTQGCNNDVQMEDQNCRYGEEGISIETVERSYDRGLSPLTEIPDTPKPRNHTFSNDDEAFNSLRGELASLIQNAVKSSSMKAHFILQMNDPAINLVTLRGILDRCYRYIGAIPEHNTASPDADDDDGHLSVDSGPSPKLYRPPKHRSEGKNYLADRVRYATAKLLGILDTEDRAKPRIRRELALATVRKSVAKEFRRTNINGPTIDNFVLELDNGLRTNWNKAAAEVFTKHFRSMEGHQNYRSKDVYEAFISHLTQLKRDYERQGKNKSIEEADDDRRARRLARRQALLQRRIEAFRDIFRYHPGPLGELAELIRRLTLECMSGDETGSGDKAHRKFYKTKVKWRSQELTEFLNMLSAWHLCGRYLGGGKYSPGIFPHSRYSTNRIDAVLKPDAATSQFPINWYDPAWLEEHEDVRSTLSPQPATSLKLPESIAREARRFLSVKTRRDWPLPPSHPYTS</sequence>
<feature type="compositionally biased region" description="Polar residues" evidence="1">
    <location>
        <begin position="620"/>
        <end position="643"/>
    </location>
</feature>
<accession>A0A9W9DDK0</accession>
<reference evidence="2" key="2">
    <citation type="journal article" date="2023" name="Proc. Natl. Acad. Sci. U.S.A.">
        <title>A global phylogenomic analysis of the shiitake genus Lentinula.</title>
        <authorList>
            <person name="Sierra-Patev S."/>
            <person name="Min B."/>
            <person name="Naranjo-Ortiz M."/>
            <person name="Looney B."/>
            <person name="Konkel Z."/>
            <person name="Slot J.C."/>
            <person name="Sakamoto Y."/>
            <person name="Steenwyk J.L."/>
            <person name="Rokas A."/>
            <person name="Carro J."/>
            <person name="Camarero S."/>
            <person name="Ferreira P."/>
            <person name="Molpeceres G."/>
            <person name="Ruiz-Duenas F.J."/>
            <person name="Serrano A."/>
            <person name="Henrissat B."/>
            <person name="Drula E."/>
            <person name="Hughes K.W."/>
            <person name="Mata J.L."/>
            <person name="Ishikawa N.K."/>
            <person name="Vargas-Isla R."/>
            <person name="Ushijima S."/>
            <person name="Smith C.A."/>
            <person name="Donoghue J."/>
            <person name="Ahrendt S."/>
            <person name="Andreopoulos W."/>
            <person name="He G."/>
            <person name="LaButti K."/>
            <person name="Lipzen A."/>
            <person name="Ng V."/>
            <person name="Riley R."/>
            <person name="Sandor L."/>
            <person name="Barry K."/>
            <person name="Martinez A.T."/>
            <person name="Xiao Y."/>
            <person name="Gibbons J.G."/>
            <person name="Terashima K."/>
            <person name="Grigoriev I.V."/>
            <person name="Hibbett D."/>
        </authorList>
    </citation>
    <scope>NUCLEOTIDE SEQUENCE</scope>
    <source>
        <strain evidence="2">Sp2 HRB7682 ss15</strain>
    </source>
</reference>
<comment type="caution">
    <text evidence="2">The sequence shown here is derived from an EMBL/GenBank/DDBJ whole genome shotgun (WGS) entry which is preliminary data.</text>
</comment>
<feature type="compositionally biased region" description="Polar residues" evidence="1">
    <location>
        <begin position="808"/>
        <end position="817"/>
    </location>
</feature>
<evidence type="ECO:0000313" key="3">
    <source>
        <dbReference type="Proteomes" id="UP001150238"/>
    </source>
</evidence>
<name>A0A9W9DDK0_9AGAR</name>
<feature type="compositionally biased region" description="Basic and acidic residues" evidence="1">
    <location>
        <begin position="652"/>
        <end position="667"/>
    </location>
</feature>
<gene>
    <name evidence="2" type="ORF">C8J55DRAFT_566631</name>
</gene>
<evidence type="ECO:0000313" key="2">
    <source>
        <dbReference type="EMBL" id="KAJ4464920.1"/>
    </source>
</evidence>
<feature type="region of interest" description="Disordered" evidence="1">
    <location>
        <begin position="1446"/>
        <end position="1477"/>
    </location>
</feature>
<protein>
    <submittedName>
        <fullName evidence="2">Uncharacterized protein</fullName>
    </submittedName>
</protein>
<feature type="region of interest" description="Disordered" evidence="1">
    <location>
        <begin position="25"/>
        <end position="44"/>
    </location>
</feature>
<organism evidence="2 3">
    <name type="scientific">Lentinula lateritia</name>
    <dbReference type="NCBI Taxonomy" id="40482"/>
    <lineage>
        <taxon>Eukaryota</taxon>
        <taxon>Fungi</taxon>
        <taxon>Dikarya</taxon>
        <taxon>Basidiomycota</taxon>
        <taxon>Agaricomycotina</taxon>
        <taxon>Agaricomycetes</taxon>
        <taxon>Agaricomycetidae</taxon>
        <taxon>Agaricales</taxon>
        <taxon>Marasmiineae</taxon>
        <taxon>Omphalotaceae</taxon>
        <taxon>Lentinula</taxon>
    </lineage>
</organism>
<feature type="region of interest" description="Disordered" evidence="1">
    <location>
        <begin position="620"/>
        <end position="667"/>
    </location>
</feature>
<evidence type="ECO:0000256" key="1">
    <source>
        <dbReference type="SAM" id="MobiDB-lite"/>
    </source>
</evidence>
<feature type="region of interest" description="Disordered" evidence="1">
    <location>
        <begin position="794"/>
        <end position="817"/>
    </location>
</feature>
<proteinExistence type="predicted"/>
<dbReference type="Proteomes" id="UP001150238">
    <property type="component" value="Unassembled WGS sequence"/>
</dbReference>
<feature type="compositionally biased region" description="Polar residues" evidence="1">
    <location>
        <begin position="25"/>
        <end position="35"/>
    </location>
</feature>